<accession>A0A1H9TEA4</accession>
<evidence type="ECO:0000313" key="2">
    <source>
        <dbReference type="EMBL" id="SER95294.1"/>
    </source>
</evidence>
<dbReference type="OrthoDB" id="2086302at2"/>
<feature type="transmembrane region" description="Helical" evidence="1">
    <location>
        <begin position="52"/>
        <end position="73"/>
    </location>
</feature>
<name>A0A1H9TEA4_9LACT</name>
<reference evidence="2 3" key="1">
    <citation type="submission" date="2016-10" db="EMBL/GenBank/DDBJ databases">
        <authorList>
            <person name="de Groot N.N."/>
        </authorList>
    </citation>
    <scope>NUCLEOTIDE SEQUENCE [LARGE SCALE GENOMIC DNA]</scope>
    <source>
        <strain evidence="2 3">DSM 13760</strain>
    </source>
</reference>
<dbReference type="STRING" id="142588.SAMN04488559_11273"/>
<dbReference type="AlphaFoldDB" id="A0A1H9TEA4"/>
<evidence type="ECO:0000256" key="1">
    <source>
        <dbReference type="SAM" id="Phobius"/>
    </source>
</evidence>
<feature type="transmembrane region" description="Helical" evidence="1">
    <location>
        <begin position="12"/>
        <end position="32"/>
    </location>
</feature>
<proteinExistence type="predicted"/>
<sequence length="92" mass="10636">MGRKKLHIEWVQLFFCTLWFLGALLILVMYAMDDLPNSFSVPRFISWLYDLLGVLPASIIQLVITVIGIFTSFSRKPYAEKVSSHEKDEIVK</sequence>
<gene>
    <name evidence="2" type="ORF">SAMN04488559_11273</name>
</gene>
<keyword evidence="3" id="KW-1185">Reference proteome</keyword>
<protein>
    <submittedName>
        <fullName evidence="2">Uncharacterized protein</fullName>
    </submittedName>
</protein>
<keyword evidence="1" id="KW-0812">Transmembrane</keyword>
<dbReference type="EMBL" id="FOHA01000012">
    <property type="protein sequence ID" value="SER95294.1"/>
    <property type="molecule type" value="Genomic_DNA"/>
</dbReference>
<evidence type="ECO:0000313" key="3">
    <source>
        <dbReference type="Proteomes" id="UP000198948"/>
    </source>
</evidence>
<keyword evidence="1" id="KW-0472">Membrane</keyword>
<keyword evidence="1" id="KW-1133">Transmembrane helix</keyword>
<dbReference type="Proteomes" id="UP000198948">
    <property type="component" value="Unassembled WGS sequence"/>
</dbReference>
<organism evidence="2 3">
    <name type="scientific">Isobaculum melis</name>
    <dbReference type="NCBI Taxonomy" id="142588"/>
    <lineage>
        <taxon>Bacteria</taxon>
        <taxon>Bacillati</taxon>
        <taxon>Bacillota</taxon>
        <taxon>Bacilli</taxon>
        <taxon>Lactobacillales</taxon>
        <taxon>Carnobacteriaceae</taxon>
        <taxon>Isobaculum</taxon>
    </lineage>
</organism>
<dbReference type="RefSeq" id="WP_092652872.1">
    <property type="nucleotide sequence ID" value="NZ_FOHA01000012.1"/>
</dbReference>